<dbReference type="STRING" id="1210090.GCA_001613185_02876"/>
<dbReference type="PROSITE" id="PS00107">
    <property type="entry name" value="PROTEIN_KINASE_ATP"/>
    <property type="match status" value="1"/>
</dbReference>
<dbReference type="FunFam" id="3.30.200.20:FF:000348">
    <property type="entry name" value="Serine/threonine protein kinase"/>
    <property type="match status" value="1"/>
</dbReference>
<keyword evidence="4 7" id="KW-0547">Nucleotide-binding</keyword>
<dbReference type="RefSeq" id="WP_411719589.1">
    <property type="nucleotide sequence ID" value="NZ_QNRE01000001.1"/>
</dbReference>
<keyword evidence="9" id="KW-1133">Transmembrane helix</keyword>
<evidence type="ECO:0000313" key="11">
    <source>
        <dbReference type="EMBL" id="RBO96871.1"/>
    </source>
</evidence>
<evidence type="ECO:0000256" key="8">
    <source>
        <dbReference type="SAM" id="MobiDB-lite"/>
    </source>
</evidence>
<feature type="domain" description="Protein kinase" evidence="10">
    <location>
        <begin position="15"/>
        <end position="275"/>
    </location>
</feature>
<evidence type="ECO:0000256" key="5">
    <source>
        <dbReference type="ARBA" id="ARBA00022777"/>
    </source>
</evidence>
<keyword evidence="9" id="KW-0472">Membrane</keyword>
<dbReference type="GO" id="GO:0004674">
    <property type="term" value="F:protein serine/threonine kinase activity"/>
    <property type="evidence" value="ECO:0007669"/>
    <property type="project" value="UniProtKB-KW"/>
</dbReference>
<keyword evidence="2" id="KW-0723">Serine/threonine-protein kinase</keyword>
<dbReference type="GO" id="GO:0005524">
    <property type="term" value="F:ATP binding"/>
    <property type="evidence" value="ECO:0007669"/>
    <property type="project" value="UniProtKB-UniRule"/>
</dbReference>
<comment type="caution">
    <text evidence="11">The sequence shown here is derived from an EMBL/GenBank/DDBJ whole genome shotgun (WGS) entry which is preliminary data.</text>
</comment>
<sequence>MDGPGWRVGSRFGPYELRALLGKGGMGEVYEAYDTVKDRVVAVKLLSEELAKDPVYQVRFRRESQAAARLAEPHVIPIHDWGVIDGVLFIDMRLVRGLDLRTLLRATGPLDPERAVGLVEQIAAALDAAHAGGLVHRDVKPANILVTDADFAYLVDFGIAHTEGDSAVTQVGMAVGSYIYMAPERFDVGPVTGRADIYSLACVLHECLTGASPFPAASMSVLIKSHLAEPPPRASEQVPGIPPALDDVIARGMAKDPGERFATAMELVRAARAALSGAVRPNPGAGGYARGAHPVPPGAAAGRGGHTTGAQAVPPGTASRSGGHATGAHPIPPGAAARSGGHATAARAVPPSAGSHPTGHTTGAQPLAPGAAVRPPVVPGQTTGAQPDPAVSAPTFVVRVPARFADPDGTGANPVVPPESTGEMSIPAVIRPSDPTAVHPTEIEFTPLPTQEQPAVTPPPPSATGPIPQVRPFPDAHLYPEEQRYADPAEPYEAPETRVYPSVAQPAPETRAYGAAEGYGNPDAGYGAPDSGYGSPEGAYGAAQGTYANPDAAYASSEGASGNQGAFGAPDSGYGGPGVDPDGQLAPETRRYPEPPFPPPAQPRHTAEPAPRPTYPDYGAPAQAYSAVNYDDSPQGGYDSPRGYGAPGGYDGPGGGDAQGGYGAAGGYGAQGGYDQQSGYDQHGYDQQSGYDPQSGYGAPDPNRRGYDHDRSDERRSVVMPVLVSLLAIVAIAVVGVVGWQVLRGGGDEPAAVGTTAAPRTTPPAAGPATSDAPTTAPTTTSATPVRLPAGATACGADSAPAGQFSRAAIGNSVTSCPFAEEVRRAYAASESATVVATSPVTGRTYTMTCTPQGQLVACSGGENALVYVY</sequence>
<feature type="region of interest" description="Disordered" evidence="8">
    <location>
        <begin position="278"/>
        <end position="391"/>
    </location>
</feature>
<keyword evidence="6 7" id="KW-0067">ATP-binding</keyword>
<feature type="compositionally biased region" description="Low complexity" evidence="8">
    <location>
        <begin position="673"/>
        <end position="688"/>
    </location>
</feature>
<dbReference type="AlphaFoldDB" id="A0A366E3C0"/>
<feature type="transmembrane region" description="Helical" evidence="9">
    <location>
        <begin position="718"/>
        <end position="740"/>
    </location>
</feature>
<dbReference type="Pfam" id="PF00069">
    <property type="entry name" value="Pkinase"/>
    <property type="match status" value="1"/>
</dbReference>
<gene>
    <name evidence="11" type="ORF">DFR74_101890</name>
</gene>
<name>A0A366E3C0_9NOCA</name>
<proteinExistence type="predicted"/>
<dbReference type="Gene3D" id="1.10.510.10">
    <property type="entry name" value="Transferase(Phosphotransferase) domain 1"/>
    <property type="match status" value="1"/>
</dbReference>
<evidence type="ECO:0000256" key="3">
    <source>
        <dbReference type="ARBA" id="ARBA00022679"/>
    </source>
</evidence>
<feature type="region of interest" description="Disordered" evidence="8">
    <location>
        <begin position="554"/>
        <end position="658"/>
    </location>
</feature>
<evidence type="ECO:0000256" key="7">
    <source>
        <dbReference type="PROSITE-ProRule" id="PRU10141"/>
    </source>
</evidence>
<dbReference type="CDD" id="cd14014">
    <property type="entry name" value="STKc_PknB_like"/>
    <property type="match status" value="1"/>
</dbReference>
<feature type="region of interest" description="Disordered" evidence="8">
    <location>
        <begin position="673"/>
        <end position="713"/>
    </location>
</feature>
<dbReference type="FunFam" id="1.10.510.10:FF:000021">
    <property type="entry name" value="Serine/threonine protein kinase"/>
    <property type="match status" value="1"/>
</dbReference>
<feature type="compositionally biased region" description="Gly residues" evidence="8">
    <location>
        <begin position="645"/>
        <end position="658"/>
    </location>
</feature>
<dbReference type="Gene3D" id="3.30.200.20">
    <property type="entry name" value="Phosphorylase Kinase, domain 1"/>
    <property type="match status" value="1"/>
</dbReference>
<evidence type="ECO:0000256" key="2">
    <source>
        <dbReference type="ARBA" id="ARBA00022527"/>
    </source>
</evidence>
<organism evidence="11 12">
    <name type="scientific">Nocardia puris</name>
    <dbReference type="NCBI Taxonomy" id="208602"/>
    <lineage>
        <taxon>Bacteria</taxon>
        <taxon>Bacillati</taxon>
        <taxon>Actinomycetota</taxon>
        <taxon>Actinomycetes</taxon>
        <taxon>Mycobacteriales</taxon>
        <taxon>Nocardiaceae</taxon>
        <taxon>Nocardia</taxon>
    </lineage>
</organism>
<keyword evidence="12" id="KW-1185">Reference proteome</keyword>
<dbReference type="SUPFAM" id="SSF56112">
    <property type="entry name" value="Protein kinase-like (PK-like)"/>
    <property type="match status" value="1"/>
</dbReference>
<dbReference type="PANTHER" id="PTHR43289:SF6">
    <property type="entry name" value="SERINE_THREONINE-PROTEIN KINASE NEKL-3"/>
    <property type="match status" value="1"/>
</dbReference>
<dbReference type="InterPro" id="IPR011009">
    <property type="entry name" value="Kinase-like_dom_sf"/>
</dbReference>
<dbReference type="PROSITE" id="PS50011">
    <property type="entry name" value="PROTEIN_KINASE_DOM"/>
    <property type="match status" value="1"/>
</dbReference>
<accession>A0A366E3C0</accession>
<evidence type="ECO:0000259" key="10">
    <source>
        <dbReference type="PROSITE" id="PS50011"/>
    </source>
</evidence>
<keyword evidence="9" id="KW-0812">Transmembrane</keyword>
<dbReference type="InterPro" id="IPR017441">
    <property type="entry name" value="Protein_kinase_ATP_BS"/>
</dbReference>
<keyword evidence="3" id="KW-0808">Transferase</keyword>
<dbReference type="EMBL" id="QNRE01000001">
    <property type="protein sequence ID" value="RBO96871.1"/>
    <property type="molecule type" value="Genomic_DNA"/>
</dbReference>
<dbReference type="InterPro" id="IPR008271">
    <property type="entry name" value="Ser/Thr_kinase_AS"/>
</dbReference>
<feature type="compositionally biased region" description="Low complexity" evidence="8">
    <location>
        <begin position="767"/>
        <end position="786"/>
    </location>
</feature>
<dbReference type="InterPro" id="IPR000719">
    <property type="entry name" value="Prot_kinase_dom"/>
</dbReference>
<dbReference type="PANTHER" id="PTHR43289">
    <property type="entry name" value="MITOGEN-ACTIVATED PROTEIN KINASE KINASE KINASE 20-RELATED"/>
    <property type="match status" value="1"/>
</dbReference>
<feature type="compositionally biased region" description="Basic and acidic residues" evidence="8">
    <location>
        <begin position="702"/>
        <end position="713"/>
    </location>
</feature>
<feature type="compositionally biased region" description="Low complexity" evidence="8">
    <location>
        <begin position="334"/>
        <end position="348"/>
    </location>
</feature>
<dbReference type="SMART" id="SM00220">
    <property type="entry name" value="S_TKc"/>
    <property type="match status" value="1"/>
</dbReference>
<evidence type="ECO:0000256" key="9">
    <source>
        <dbReference type="SAM" id="Phobius"/>
    </source>
</evidence>
<dbReference type="EC" id="2.7.11.1" evidence="1"/>
<evidence type="ECO:0000256" key="4">
    <source>
        <dbReference type="ARBA" id="ARBA00022741"/>
    </source>
</evidence>
<evidence type="ECO:0000256" key="6">
    <source>
        <dbReference type="ARBA" id="ARBA00022840"/>
    </source>
</evidence>
<reference evidence="11 12" key="1">
    <citation type="submission" date="2018-06" db="EMBL/GenBank/DDBJ databases">
        <title>Genomic Encyclopedia of Type Strains, Phase IV (KMG-IV): sequencing the most valuable type-strain genomes for metagenomic binning, comparative biology and taxonomic classification.</title>
        <authorList>
            <person name="Goeker M."/>
        </authorList>
    </citation>
    <scope>NUCLEOTIDE SEQUENCE [LARGE SCALE GENOMIC DNA]</scope>
    <source>
        <strain evidence="11 12">DSM 44599</strain>
    </source>
</reference>
<protein>
    <recommendedName>
        <fullName evidence="1">non-specific serine/threonine protein kinase</fullName>
        <ecNumber evidence="1">2.7.11.1</ecNumber>
    </recommendedName>
</protein>
<dbReference type="Proteomes" id="UP000252586">
    <property type="component" value="Unassembled WGS sequence"/>
</dbReference>
<feature type="binding site" evidence="7">
    <location>
        <position position="44"/>
    </location>
    <ligand>
        <name>ATP</name>
        <dbReference type="ChEBI" id="CHEBI:30616"/>
    </ligand>
</feature>
<evidence type="ECO:0000256" key="1">
    <source>
        <dbReference type="ARBA" id="ARBA00012513"/>
    </source>
</evidence>
<evidence type="ECO:0000313" key="12">
    <source>
        <dbReference type="Proteomes" id="UP000252586"/>
    </source>
</evidence>
<dbReference type="PROSITE" id="PS00108">
    <property type="entry name" value="PROTEIN_KINASE_ST"/>
    <property type="match status" value="1"/>
</dbReference>
<keyword evidence="5 11" id="KW-0418">Kinase</keyword>
<feature type="compositionally biased region" description="Low complexity" evidence="8">
    <location>
        <begin position="366"/>
        <end position="375"/>
    </location>
</feature>
<feature type="region of interest" description="Disordered" evidence="8">
    <location>
        <begin position="753"/>
        <end position="786"/>
    </location>
</feature>